<organism evidence="1 2">
    <name type="scientific">Stylosanthes scabra</name>
    <dbReference type="NCBI Taxonomy" id="79078"/>
    <lineage>
        <taxon>Eukaryota</taxon>
        <taxon>Viridiplantae</taxon>
        <taxon>Streptophyta</taxon>
        <taxon>Embryophyta</taxon>
        <taxon>Tracheophyta</taxon>
        <taxon>Spermatophyta</taxon>
        <taxon>Magnoliopsida</taxon>
        <taxon>eudicotyledons</taxon>
        <taxon>Gunneridae</taxon>
        <taxon>Pentapetalae</taxon>
        <taxon>rosids</taxon>
        <taxon>fabids</taxon>
        <taxon>Fabales</taxon>
        <taxon>Fabaceae</taxon>
        <taxon>Papilionoideae</taxon>
        <taxon>50 kb inversion clade</taxon>
        <taxon>dalbergioids sensu lato</taxon>
        <taxon>Dalbergieae</taxon>
        <taxon>Pterocarpus clade</taxon>
        <taxon>Stylosanthes</taxon>
    </lineage>
</organism>
<keyword evidence="2" id="KW-1185">Reference proteome</keyword>
<gene>
    <name evidence="1" type="ORF">PIB30_094154</name>
</gene>
<proteinExistence type="predicted"/>
<dbReference type="EMBL" id="JASCZI010062473">
    <property type="protein sequence ID" value="MED6140532.1"/>
    <property type="molecule type" value="Genomic_DNA"/>
</dbReference>
<evidence type="ECO:0000313" key="2">
    <source>
        <dbReference type="Proteomes" id="UP001341840"/>
    </source>
</evidence>
<sequence length="88" mass="10362">MSSLSCKSSGNSHRRPLMCDYGERPVLNVLGTKKNLGRMFWGCAYHVYEAREECQSFRRADLDLEDEEAANENIMLCCERRWRHLNLY</sequence>
<reference evidence="1 2" key="1">
    <citation type="journal article" date="2023" name="Plants (Basel)">
        <title>Bridging the Gap: Combining Genomics and Transcriptomics Approaches to Understand Stylosanthes scabra, an Orphan Legume from the Brazilian Caatinga.</title>
        <authorList>
            <person name="Ferreira-Neto J.R.C."/>
            <person name="da Silva M.D."/>
            <person name="Binneck E."/>
            <person name="de Melo N.F."/>
            <person name="da Silva R.H."/>
            <person name="de Melo A.L.T.M."/>
            <person name="Pandolfi V."/>
            <person name="Bustamante F.O."/>
            <person name="Brasileiro-Vidal A.C."/>
            <person name="Benko-Iseppon A.M."/>
        </authorList>
    </citation>
    <scope>NUCLEOTIDE SEQUENCE [LARGE SCALE GENOMIC DNA]</scope>
    <source>
        <tissue evidence="1">Leaves</tissue>
    </source>
</reference>
<dbReference type="Proteomes" id="UP001341840">
    <property type="component" value="Unassembled WGS sequence"/>
</dbReference>
<evidence type="ECO:0000313" key="1">
    <source>
        <dbReference type="EMBL" id="MED6140532.1"/>
    </source>
</evidence>
<evidence type="ECO:0008006" key="3">
    <source>
        <dbReference type="Google" id="ProtNLM"/>
    </source>
</evidence>
<accession>A0ABU6SVX5</accession>
<comment type="caution">
    <text evidence="1">The sequence shown here is derived from an EMBL/GenBank/DDBJ whole genome shotgun (WGS) entry which is preliminary data.</text>
</comment>
<name>A0ABU6SVX5_9FABA</name>
<protein>
    <recommendedName>
        <fullName evidence="3">Zinc finger GRF-type domain-containing protein</fullName>
    </recommendedName>
</protein>